<evidence type="ECO:0000313" key="4">
    <source>
        <dbReference type="Proteomes" id="UP000298663"/>
    </source>
</evidence>
<dbReference type="AlphaFoldDB" id="A0A4U5MQ99"/>
<evidence type="ECO:0000256" key="1">
    <source>
        <dbReference type="ARBA" id="ARBA00011012"/>
    </source>
</evidence>
<sequence length="483" mass="54352">MSLLRGSLTFGFGLVVGVASSVFFYCFGQRIAAKKLSLPDPRTSVRARESLESQNESYVTVRSKLTEDELKSTDSEEVTVSEQVQSIVEVATDIPSVLEEEDAQSIAEAAPEISSVAEEATTILEEDATQMDTSITASYISISAAASEYSCSHVSEVEDMFSSWFHKKEPANPSEIAKMIRSAADNTDNKKMKAALQAAKTLMQDATEEDSKEVAVMGLEIARSLPPLDADKLKKLDFDNKKGVKDLFCGLLRQPATLSSMVERLGDPENMALVDIMKGYAREDIAVLCGQMLRECIHYEALAKKLLCSEDFYDLFRYAEDTHFDIAADALSTLRVLLTKHKKMVCEFLHNNKDFFTSYERLLSSESYIARRQSVKLLGEILLDHHNFTVMKQYIEKPDNLKIAMNLLRKKDSIAFEAFHVFKVFVANSDRPPQIDHILRCNKERLVKFLDGFCDDSRPEDEQFKSEKSFLIQQIQNIQEDAA</sequence>
<evidence type="ECO:0000256" key="2">
    <source>
        <dbReference type="SAM" id="Phobius"/>
    </source>
</evidence>
<dbReference type="Gene3D" id="1.25.10.10">
    <property type="entry name" value="Leucine-rich Repeat Variant"/>
    <property type="match status" value="1"/>
</dbReference>
<dbReference type="GO" id="GO:0043539">
    <property type="term" value="F:protein serine/threonine kinase activator activity"/>
    <property type="evidence" value="ECO:0007669"/>
    <property type="project" value="TreeGrafter"/>
</dbReference>
<gene>
    <name evidence="3" type="ORF">L596_019306</name>
</gene>
<accession>A0A4U5MQ99</accession>
<name>A0A4U5MQ99_STECR</name>
<dbReference type="GO" id="GO:0035556">
    <property type="term" value="P:intracellular signal transduction"/>
    <property type="evidence" value="ECO:0007669"/>
    <property type="project" value="TreeGrafter"/>
</dbReference>
<comment type="caution">
    <text evidence="3">The sequence shown here is derived from an EMBL/GenBank/DDBJ whole genome shotgun (WGS) entry which is preliminary data.</text>
</comment>
<dbReference type="Proteomes" id="UP000298663">
    <property type="component" value="Unassembled WGS sequence"/>
</dbReference>
<keyword evidence="2" id="KW-0472">Membrane</keyword>
<dbReference type="PANTHER" id="PTHR10182">
    <property type="entry name" value="CALCIUM-BINDING PROTEIN 39-RELATED"/>
    <property type="match status" value="1"/>
</dbReference>
<dbReference type="EMBL" id="AZBU02000006">
    <property type="protein sequence ID" value="TKR71758.1"/>
    <property type="molecule type" value="Genomic_DNA"/>
</dbReference>
<keyword evidence="2" id="KW-1133">Transmembrane helix</keyword>
<reference evidence="3 4" key="1">
    <citation type="journal article" date="2015" name="Genome Biol.">
        <title>Comparative genomics of Steinernema reveals deeply conserved gene regulatory networks.</title>
        <authorList>
            <person name="Dillman A.R."/>
            <person name="Macchietto M."/>
            <person name="Porter C.F."/>
            <person name="Rogers A."/>
            <person name="Williams B."/>
            <person name="Antoshechkin I."/>
            <person name="Lee M.M."/>
            <person name="Goodwin Z."/>
            <person name="Lu X."/>
            <person name="Lewis E.E."/>
            <person name="Goodrich-Blair H."/>
            <person name="Stock S.P."/>
            <person name="Adams B.J."/>
            <person name="Sternberg P.W."/>
            <person name="Mortazavi A."/>
        </authorList>
    </citation>
    <scope>NUCLEOTIDE SEQUENCE [LARGE SCALE GENOMIC DNA]</scope>
    <source>
        <strain evidence="3 4">ALL</strain>
    </source>
</reference>
<keyword evidence="2" id="KW-0812">Transmembrane</keyword>
<keyword evidence="4" id="KW-1185">Reference proteome</keyword>
<dbReference type="InterPro" id="IPR011989">
    <property type="entry name" value="ARM-like"/>
</dbReference>
<feature type="transmembrane region" description="Helical" evidence="2">
    <location>
        <begin position="6"/>
        <end position="27"/>
    </location>
</feature>
<dbReference type="InterPro" id="IPR016024">
    <property type="entry name" value="ARM-type_fold"/>
</dbReference>
<dbReference type="InterPro" id="IPR013878">
    <property type="entry name" value="Mo25"/>
</dbReference>
<comment type="similarity">
    <text evidence="1">Belongs to the Mo25 family.</text>
</comment>
<dbReference type="OrthoDB" id="609103at2759"/>
<proteinExistence type="inferred from homology"/>
<dbReference type="STRING" id="34508.A0A4U5MQ99"/>
<dbReference type="Pfam" id="PF08569">
    <property type="entry name" value="Mo25"/>
    <property type="match status" value="1"/>
</dbReference>
<dbReference type="SUPFAM" id="SSF48371">
    <property type="entry name" value="ARM repeat"/>
    <property type="match status" value="1"/>
</dbReference>
<evidence type="ECO:0000313" key="3">
    <source>
        <dbReference type="EMBL" id="TKR71758.1"/>
    </source>
</evidence>
<protein>
    <submittedName>
        <fullName evidence="3">Uncharacterized protein</fullName>
    </submittedName>
</protein>
<reference evidence="3 4" key="2">
    <citation type="journal article" date="2019" name="G3 (Bethesda)">
        <title>Hybrid Assembly of the Genome of the Entomopathogenic Nematode Steinernema carpocapsae Identifies the X-Chromosome.</title>
        <authorList>
            <person name="Serra L."/>
            <person name="Macchietto M."/>
            <person name="Macias-Munoz A."/>
            <person name="McGill C.J."/>
            <person name="Rodriguez I.M."/>
            <person name="Rodriguez B."/>
            <person name="Murad R."/>
            <person name="Mortazavi A."/>
        </authorList>
    </citation>
    <scope>NUCLEOTIDE SEQUENCE [LARGE SCALE GENOMIC DNA]</scope>
    <source>
        <strain evidence="3 4">ALL</strain>
    </source>
</reference>
<dbReference type="PANTHER" id="PTHR10182:SF3">
    <property type="entry name" value="PROTEIN MO25"/>
    <property type="match status" value="1"/>
</dbReference>
<organism evidence="3 4">
    <name type="scientific">Steinernema carpocapsae</name>
    <name type="common">Entomopathogenic nematode</name>
    <dbReference type="NCBI Taxonomy" id="34508"/>
    <lineage>
        <taxon>Eukaryota</taxon>
        <taxon>Metazoa</taxon>
        <taxon>Ecdysozoa</taxon>
        <taxon>Nematoda</taxon>
        <taxon>Chromadorea</taxon>
        <taxon>Rhabditida</taxon>
        <taxon>Tylenchina</taxon>
        <taxon>Panagrolaimomorpha</taxon>
        <taxon>Strongyloidoidea</taxon>
        <taxon>Steinernematidae</taxon>
        <taxon>Steinernema</taxon>
    </lineage>
</organism>